<feature type="compositionally biased region" description="Basic and acidic residues" evidence="1">
    <location>
        <begin position="65"/>
        <end position="85"/>
    </location>
</feature>
<dbReference type="Proteomes" id="UP001177670">
    <property type="component" value="Unassembled WGS sequence"/>
</dbReference>
<feature type="region of interest" description="Disordered" evidence="1">
    <location>
        <begin position="59"/>
        <end position="85"/>
    </location>
</feature>
<gene>
    <name evidence="2" type="ORF">K0M31_015089</name>
</gene>
<evidence type="ECO:0000313" key="3">
    <source>
        <dbReference type="Proteomes" id="UP001177670"/>
    </source>
</evidence>
<evidence type="ECO:0000256" key="1">
    <source>
        <dbReference type="SAM" id="MobiDB-lite"/>
    </source>
</evidence>
<accession>A0AA40KFI6</accession>
<organism evidence="2 3">
    <name type="scientific">Melipona bicolor</name>
    <dbReference type="NCBI Taxonomy" id="60889"/>
    <lineage>
        <taxon>Eukaryota</taxon>
        <taxon>Metazoa</taxon>
        <taxon>Ecdysozoa</taxon>
        <taxon>Arthropoda</taxon>
        <taxon>Hexapoda</taxon>
        <taxon>Insecta</taxon>
        <taxon>Pterygota</taxon>
        <taxon>Neoptera</taxon>
        <taxon>Endopterygota</taxon>
        <taxon>Hymenoptera</taxon>
        <taxon>Apocrita</taxon>
        <taxon>Aculeata</taxon>
        <taxon>Apoidea</taxon>
        <taxon>Anthophila</taxon>
        <taxon>Apidae</taxon>
        <taxon>Melipona</taxon>
    </lineage>
</organism>
<protein>
    <submittedName>
        <fullName evidence="2">Uncharacterized protein</fullName>
    </submittedName>
</protein>
<sequence>MAMAWQGKTRHGMAWHGMAWHGMAWHGMAWHGMARHGKAWHGMAWHGMARRKLGCDGVLRSEGGGQREDRVGVRAERRGEGRGPR</sequence>
<comment type="caution">
    <text evidence="2">The sequence shown here is derived from an EMBL/GenBank/DDBJ whole genome shotgun (WGS) entry which is preliminary data.</text>
</comment>
<evidence type="ECO:0000313" key="2">
    <source>
        <dbReference type="EMBL" id="KAK1118389.1"/>
    </source>
</evidence>
<proteinExistence type="predicted"/>
<keyword evidence="3" id="KW-1185">Reference proteome</keyword>
<dbReference type="AlphaFoldDB" id="A0AA40KFI6"/>
<dbReference type="EMBL" id="JAHYIQ010000043">
    <property type="protein sequence ID" value="KAK1118389.1"/>
    <property type="molecule type" value="Genomic_DNA"/>
</dbReference>
<name>A0AA40KFI6_9HYME</name>
<reference evidence="2" key="1">
    <citation type="submission" date="2021-10" db="EMBL/GenBank/DDBJ databases">
        <title>Melipona bicolor Genome sequencing and assembly.</title>
        <authorList>
            <person name="Araujo N.S."/>
            <person name="Arias M.C."/>
        </authorList>
    </citation>
    <scope>NUCLEOTIDE SEQUENCE</scope>
    <source>
        <strain evidence="2">USP_2M_L1-L4_2017</strain>
        <tissue evidence="2">Whole body</tissue>
    </source>
</reference>